<dbReference type="PANTHER" id="PTHR31525:SF1">
    <property type="entry name" value="HEME TRANSPORTER HRG1"/>
    <property type="match status" value="1"/>
</dbReference>
<dbReference type="GeneTree" id="ENSGT00390000002307"/>
<keyword evidence="15" id="KW-1185">Reference proteome</keyword>
<keyword evidence="9 13" id="KW-0472">Membrane</keyword>
<feature type="region of interest" description="Disordered" evidence="12">
    <location>
        <begin position="1"/>
        <end position="105"/>
    </location>
</feature>
<evidence type="ECO:0000256" key="3">
    <source>
        <dbReference type="ARBA" id="ARBA00004337"/>
    </source>
</evidence>
<evidence type="ECO:0000313" key="15">
    <source>
        <dbReference type="Proteomes" id="UP000694399"/>
    </source>
</evidence>
<reference evidence="14" key="1">
    <citation type="journal article" date="2019" name="bioRxiv">
        <title>Long live the king: chromosome-level assembly of the lion (Panthera leo) using linked-read, Hi-C, and long read data.</title>
        <authorList>
            <person name="Armstrong E.E."/>
            <person name="Taylor R.W."/>
            <person name="Miller D.E."/>
            <person name="Kaelin C."/>
            <person name="Barsh G."/>
            <person name="Hadly E.A."/>
            <person name="Petrov D."/>
        </authorList>
    </citation>
    <scope>NUCLEOTIDE SEQUENCE [LARGE SCALE GENOMIC DNA]</scope>
</reference>
<dbReference type="GO" id="GO:0005886">
    <property type="term" value="C:plasma membrane"/>
    <property type="evidence" value="ECO:0007669"/>
    <property type="project" value="TreeGrafter"/>
</dbReference>
<evidence type="ECO:0000256" key="13">
    <source>
        <dbReference type="SAM" id="Phobius"/>
    </source>
</evidence>
<dbReference type="PANTHER" id="PTHR31525">
    <property type="entry name" value="HEME TRANSPORTER HRG1"/>
    <property type="match status" value="1"/>
</dbReference>
<evidence type="ECO:0000256" key="8">
    <source>
        <dbReference type="ARBA" id="ARBA00022989"/>
    </source>
</evidence>
<protein>
    <recommendedName>
        <fullName evidence="16">Solute carrier family 48 member 1</fullName>
    </recommendedName>
</protein>
<evidence type="ECO:0000256" key="12">
    <source>
        <dbReference type="SAM" id="MobiDB-lite"/>
    </source>
</evidence>
<sequence>MLKQSPPPACVHVFPGPAQAQKSSPRTGPGTRLVTRRPPNQPGGPTASLGGAPAPRGEVPGAGGLRPGRALCRRRGGRAGGGARGGRRLPAPGSRGSPPRPRPCTCDCRGARPPRPATAAPMAPSRLQLGLRAAYSGLSSVAGFSIFLVWTVVYRQPGTAAMGGLAGVLALWVLVTHVMYMQDYWRTWLKGLRGFFFVGVLFSAVSIATLCTFLASQTPTATTSPASGASSPSSGPSCSAFMPTATGLTLPTSASSATSDPRGEVSGPRRSSGPGLSL</sequence>
<comment type="similarity">
    <text evidence="4">Belongs to the HRG family.</text>
</comment>
<feature type="transmembrane region" description="Helical" evidence="13">
    <location>
        <begin position="160"/>
        <end position="180"/>
    </location>
</feature>
<dbReference type="GO" id="GO:0015232">
    <property type="term" value="F:heme transmembrane transporter activity"/>
    <property type="evidence" value="ECO:0007669"/>
    <property type="project" value="InterPro"/>
</dbReference>
<comment type="catalytic activity">
    <reaction evidence="11">
        <text>heme b(in) = heme b(out)</text>
        <dbReference type="Rhea" id="RHEA:75443"/>
        <dbReference type="ChEBI" id="CHEBI:60344"/>
    </reaction>
</comment>
<proteinExistence type="inferred from homology"/>
<dbReference type="AlphaFoldDB" id="A0A8C8WVX8"/>
<dbReference type="GO" id="GO:0010008">
    <property type="term" value="C:endosome membrane"/>
    <property type="evidence" value="ECO:0007669"/>
    <property type="project" value="UniProtKB-SubCell"/>
</dbReference>
<dbReference type="GO" id="GO:0030670">
    <property type="term" value="C:phagocytic vesicle membrane"/>
    <property type="evidence" value="ECO:0007669"/>
    <property type="project" value="UniProtKB-SubCell"/>
</dbReference>
<keyword evidence="8 13" id="KW-1133">Transmembrane helix</keyword>
<reference evidence="14" key="3">
    <citation type="submission" date="2025-09" db="UniProtKB">
        <authorList>
            <consortium name="Ensembl"/>
        </authorList>
    </citation>
    <scope>IDENTIFICATION</scope>
</reference>
<dbReference type="GO" id="GO:0020037">
    <property type="term" value="F:heme binding"/>
    <property type="evidence" value="ECO:0007669"/>
    <property type="project" value="TreeGrafter"/>
</dbReference>
<evidence type="ECO:0000256" key="5">
    <source>
        <dbReference type="ARBA" id="ARBA00022448"/>
    </source>
</evidence>
<dbReference type="InterPro" id="IPR026218">
    <property type="entry name" value="HRG"/>
</dbReference>
<evidence type="ECO:0000256" key="9">
    <source>
        <dbReference type="ARBA" id="ARBA00023136"/>
    </source>
</evidence>
<evidence type="ECO:0008006" key="16">
    <source>
        <dbReference type="Google" id="ProtNLM"/>
    </source>
</evidence>
<keyword evidence="7" id="KW-0967">Endosome</keyword>
<name>A0A8C8WVX8_PANLE</name>
<feature type="transmembrane region" description="Helical" evidence="13">
    <location>
        <begin position="192"/>
        <end position="215"/>
    </location>
</feature>
<reference evidence="14" key="2">
    <citation type="submission" date="2025-08" db="UniProtKB">
        <authorList>
            <consortium name="Ensembl"/>
        </authorList>
    </citation>
    <scope>IDENTIFICATION</scope>
</reference>
<dbReference type="Proteomes" id="UP000694399">
    <property type="component" value="Chromosome C1"/>
</dbReference>
<feature type="transmembrane region" description="Helical" evidence="13">
    <location>
        <begin position="133"/>
        <end position="154"/>
    </location>
</feature>
<evidence type="ECO:0000256" key="2">
    <source>
        <dbReference type="ARBA" id="ARBA00004265"/>
    </source>
</evidence>
<keyword evidence="6 13" id="KW-0812">Transmembrane</keyword>
<evidence type="ECO:0000256" key="11">
    <source>
        <dbReference type="ARBA" id="ARBA00035075"/>
    </source>
</evidence>
<evidence type="ECO:0000256" key="4">
    <source>
        <dbReference type="ARBA" id="ARBA00006203"/>
    </source>
</evidence>
<accession>A0A8C8WVX8</accession>
<comment type="subcellular location">
    <subcellularLocation>
        <location evidence="2">Cytoplasmic vesicle</location>
        <location evidence="2">Phagosome membrane</location>
        <topology evidence="2">Multi-pass membrane protein</topology>
    </subcellularLocation>
    <subcellularLocation>
        <location evidence="3">Endosome membrane</location>
        <topology evidence="3">Multi-pass membrane protein</topology>
    </subcellularLocation>
    <subcellularLocation>
        <location evidence="1">Lysosome membrane</location>
        <topology evidence="1">Multi-pass membrane protein</topology>
    </subcellularLocation>
</comment>
<evidence type="ECO:0000256" key="6">
    <source>
        <dbReference type="ARBA" id="ARBA00022692"/>
    </source>
</evidence>
<organism evidence="14 15">
    <name type="scientific">Panthera leo</name>
    <name type="common">Lion</name>
    <dbReference type="NCBI Taxonomy" id="9689"/>
    <lineage>
        <taxon>Eukaryota</taxon>
        <taxon>Metazoa</taxon>
        <taxon>Chordata</taxon>
        <taxon>Craniata</taxon>
        <taxon>Vertebrata</taxon>
        <taxon>Euteleostomi</taxon>
        <taxon>Mammalia</taxon>
        <taxon>Eutheria</taxon>
        <taxon>Laurasiatheria</taxon>
        <taxon>Carnivora</taxon>
        <taxon>Feliformia</taxon>
        <taxon>Felidae</taxon>
        <taxon>Pantherinae</taxon>
        <taxon>Panthera</taxon>
    </lineage>
</organism>
<evidence type="ECO:0000256" key="7">
    <source>
        <dbReference type="ARBA" id="ARBA00022753"/>
    </source>
</evidence>
<keyword evidence="5" id="KW-0813">Transport</keyword>
<feature type="region of interest" description="Disordered" evidence="12">
    <location>
        <begin position="219"/>
        <end position="278"/>
    </location>
</feature>
<dbReference type="Pfam" id="PF16954">
    <property type="entry name" value="HRG"/>
    <property type="match status" value="1"/>
</dbReference>
<dbReference type="Ensembl" id="ENSPLOT00000011097.1">
    <property type="protein sequence ID" value="ENSPLOP00000010013.1"/>
    <property type="gene ID" value="ENSPLOG00000007382.1"/>
</dbReference>
<dbReference type="PRINTS" id="PR02095">
    <property type="entry name" value="TRNSPORTRHRG"/>
</dbReference>
<evidence type="ECO:0000256" key="1">
    <source>
        <dbReference type="ARBA" id="ARBA00004155"/>
    </source>
</evidence>
<evidence type="ECO:0000256" key="10">
    <source>
        <dbReference type="ARBA" id="ARBA00023228"/>
    </source>
</evidence>
<dbReference type="GO" id="GO:0005765">
    <property type="term" value="C:lysosomal membrane"/>
    <property type="evidence" value="ECO:0007669"/>
    <property type="project" value="UniProtKB-SubCell"/>
</dbReference>
<feature type="compositionally biased region" description="Low complexity" evidence="12">
    <location>
        <begin position="88"/>
        <end position="97"/>
    </location>
</feature>
<evidence type="ECO:0000313" key="14">
    <source>
        <dbReference type="Ensembl" id="ENSPLOP00000010013.1"/>
    </source>
</evidence>
<keyword evidence="10" id="KW-0458">Lysosome</keyword>